<feature type="transmembrane region" description="Helical" evidence="5">
    <location>
        <begin position="272"/>
        <end position="289"/>
    </location>
</feature>
<evidence type="ECO:0000256" key="2">
    <source>
        <dbReference type="ARBA" id="ARBA00022692"/>
    </source>
</evidence>
<dbReference type="EMBL" id="JACJIQ010000007">
    <property type="protein sequence ID" value="MBA9077297.1"/>
    <property type="molecule type" value="Genomic_DNA"/>
</dbReference>
<accession>A0A839GQX6</accession>
<keyword evidence="7" id="KW-1185">Reference proteome</keyword>
<keyword evidence="2 5" id="KW-0812">Transmembrane</keyword>
<dbReference type="GO" id="GO:0015108">
    <property type="term" value="F:chloride transmembrane transporter activity"/>
    <property type="evidence" value="ECO:0007669"/>
    <property type="project" value="InterPro"/>
</dbReference>
<dbReference type="Proteomes" id="UP000563094">
    <property type="component" value="Unassembled WGS sequence"/>
</dbReference>
<proteinExistence type="predicted"/>
<comment type="caution">
    <text evidence="6">The sequence shown here is derived from an EMBL/GenBank/DDBJ whole genome shotgun (WGS) entry which is preliminary data.</text>
</comment>
<evidence type="ECO:0000256" key="1">
    <source>
        <dbReference type="ARBA" id="ARBA00004141"/>
    </source>
</evidence>
<dbReference type="CDD" id="cd03682">
    <property type="entry name" value="ClC_sycA_like"/>
    <property type="match status" value="1"/>
</dbReference>
<evidence type="ECO:0000256" key="3">
    <source>
        <dbReference type="ARBA" id="ARBA00022989"/>
    </source>
</evidence>
<dbReference type="PANTHER" id="PTHR43427">
    <property type="entry name" value="CHLORIDE CHANNEL PROTEIN CLC-E"/>
    <property type="match status" value="1"/>
</dbReference>
<reference evidence="6 7" key="1">
    <citation type="submission" date="2020-08" db="EMBL/GenBank/DDBJ databases">
        <title>Genomic Encyclopedia of Type Strains, Phase IV (KMG-IV): sequencing the most valuable type-strain genomes for metagenomic binning, comparative biology and taxonomic classification.</title>
        <authorList>
            <person name="Goeker M."/>
        </authorList>
    </citation>
    <scope>NUCLEOTIDE SEQUENCE [LARGE SCALE GENOMIC DNA]</scope>
    <source>
        <strain evidence="6 7">DSM 29854</strain>
    </source>
</reference>
<comment type="subcellular location">
    <subcellularLocation>
        <location evidence="1">Membrane</location>
        <topology evidence="1">Multi-pass membrane protein</topology>
    </subcellularLocation>
</comment>
<dbReference type="PANTHER" id="PTHR43427:SF12">
    <property type="entry name" value="CHLORIDE TRANSPORTER"/>
    <property type="match status" value="1"/>
</dbReference>
<keyword evidence="4 5" id="KW-0472">Membrane</keyword>
<feature type="transmembrane region" description="Helical" evidence="5">
    <location>
        <begin position="160"/>
        <end position="185"/>
    </location>
</feature>
<dbReference type="Pfam" id="PF00654">
    <property type="entry name" value="Voltage_CLC"/>
    <property type="match status" value="1"/>
</dbReference>
<dbReference type="InterPro" id="IPR014743">
    <property type="entry name" value="Cl-channel_core"/>
</dbReference>
<dbReference type="InterPro" id="IPR050368">
    <property type="entry name" value="ClC-type_chloride_channel"/>
</dbReference>
<dbReference type="Gene3D" id="1.10.3080.10">
    <property type="entry name" value="Clc chloride channel"/>
    <property type="match status" value="1"/>
</dbReference>
<protein>
    <submittedName>
        <fullName evidence="6">H+/Cl- antiporter ClcA</fullName>
    </submittedName>
</protein>
<feature type="transmembrane region" description="Helical" evidence="5">
    <location>
        <begin position="358"/>
        <end position="378"/>
    </location>
</feature>
<feature type="transmembrane region" description="Helical" evidence="5">
    <location>
        <begin position="29"/>
        <end position="54"/>
    </location>
</feature>
<dbReference type="GO" id="GO:0016020">
    <property type="term" value="C:membrane"/>
    <property type="evidence" value="ECO:0007669"/>
    <property type="project" value="UniProtKB-SubCell"/>
</dbReference>
<dbReference type="RefSeq" id="WP_182512884.1">
    <property type="nucleotide sequence ID" value="NZ_JACJIQ010000007.1"/>
</dbReference>
<gene>
    <name evidence="6" type="ORF">FHS90_002010</name>
</gene>
<dbReference type="AlphaFoldDB" id="A0A839GQX6"/>
<organism evidence="6 7">
    <name type="scientific">Rufibacter quisquiliarum</name>
    <dbReference type="NCBI Taxonomy" id="1549639"/>
    <lineage>
        <taxon>Bacteria</taxon>
        <taxon>Pseudomonadati</taxon>
        <taxon>Bacteroidota</taxon>
        <taxon>Cytophagia</taxon>
        <taxon>Cytophagales</taxon>
        <taxon>Hymenobacteraceae</taxon>
        <taxon>Rufibacter</taxon>
    </lineage>
</organism>
<evidence type="ECO:0000256" key="5">
    <source>
        <dbReference type="SAM" id="Phobius"/>
    </source>
</evidence>
<feature type="transmembrane region" description="Helical" evidence="5">
    <location>
        <begin position="229"/>
        <end position="252"/>
    </location>
</feature>
<feature type="transmembrane region" description="Helical" evidence="5">
    <location>
        <begin position="385"/>
        <end position="404"/>
    </location>
</feature>
<evidence type="ECO:0000313" key="7">
    <source>
        <dbReference type="Proteomes" id="UP000563094"/>
    </source>
</evidence>
<evidence type="ECO:0000313" key="6">
    <source>
        <dbReference type="EMBL" id="MBA9077297.1"/>
    </source>
</evidence>
<dbReference type="SUPFAM" id="SSF81340">
    <property type="entry name" value="Clc chloride channel"/>
    <property type="match status" value="1"/>
</dbReference>
<dbReference type="InterPro" id="IPR001807">
    <property type="entry name" value="ClC"/>
</dbReference>
<keyword evidence="3 5" id="KW-1133">Transmembrane helix</keyword>
<feature type="transmembrane region" description="Helical" evidence="5">
    <location>
        <begin position="66"/>
        <end position="84"/>
    </location>
</feature>
<feature type="transmembrane region" description="Helical" evidence="5">
    <location>
        <begin position="105"/>
        <end position="126"/>
    </location>
</feature>
<evidence type="ECO:0000256" key="4">
    <source>
        <dbReference type="ARBA" id="ARBA00023136"/>
    </source>
</evidence>
<name>A0A839GQX6_9BACT</name>
<sequence length="435" mass="45854">MPFLQHLLAQLSPKKAFHRQGHGVLLSYLLRWVFISLLVGGVSGSASALFLVLLEFVTQYRETHAWVLYLLPVAGFLIGAAYQYGGKGSEGGNNLLLQTIQKPSLARIPFVMAPLVMLATVLTHLVGGSAGREGTAVQMGGSLADQLTPWLKLRPRDRQVLLICGVSGGFASVFGTPLAGAVFGLEVFLIGQLRYHALLPSFLTACFAHWVTLSWGVGHTVYPEVVPPAFTVLSLGATLLAGICFGVVARGFAGASHAVAAIFKTTIAYRPLRPAIGGVLLLLVLWALGTTNYVGLGIPTIVASFETPLPGYDFALKLFLTALTLGCGFKGGEVTPLFFIGATLGNALFPWLPLPLEMLAALGFVAVFAGAANTPLACTFMAVELFGSGCGMYAGLACVVAYLFSGHKGIYGGQVVGSSKHLLWGRDTGKALEEL</sequence>